<organism evidence="2 3">
    <name type="scientific">Diaporthe vaccinii</name>
    <dbReference type="NCBI Taxonomy" id="105482"/>
    <lineage>
        <taxon>Eukaryota</taxon>
        <taxon>Fungi</taxon>
        <taxon>Dikarya</taxon>
        <taxon>Ascomycota</taxon>
        <taxon>Pezizomycotina</taxon>
        <taxon>Sordariomycetes</taxon>
        <taxon>Sordariomycetidae</taxon>
        <taxon>Diaporthales</taxon>
        <taxon>Diaporthaceae</taxon>
        <taxon>Diaporthe</taxon>
        <taxon>Diaporthe eres species complex</taxon>
    </lineage>
</organism>
<evidence type="ECO:0000313" key="2">
    <source>
        <dbReference type="EMBL" id="KAL2273355.1"/>
    </source>
</evidence>
<keyword evidence="3" id="KW-1185">Reference proteome</keyword>
<feature type="compositionally biased region" description="Basic and acidic residues" evidence="1">
    <location>
        <begin position="51"/>
        <end position="62"/>
    </location>
</feature>
<feature type="compositionally biased region" description="Polar residues" evidence="1">
    <location>
        <begin position="63"/>
        <end position="72"/>
    </location>
</feature>
<feature type="region of interest" description="Disordered" evidence="1">
    <location>
        <begin position="41"/>
        <end position="181"/>
    </location>
</feature>
<sequence>MEVKMTPPKTDETPKAVDIDQFMNRANLAFSKRSANLSHLLKPRASSAAKSKPEDNGAEKSKFSFSSLANTPSPHPSLKKSQQQRKTFFQPHVREEDDDNEMPLHLGIGYVPVGEEAAGDARAAETRDLKGKLLGKRALEQREEARKKRARAKGDSSDEEEGRSAAVGKGRKKKGRRGGAD</sequence>
<feature type="compositionally biased region" description="Basic and acidic residues" evidence="1">
    <location>
        <begin position="122"/>
        <end position="156"/>
    </location>
</feature>
<evidence type="ECO:0000256" key="1">
    <source>
        <dbReference type="SAM" id="MobiDB-lite"/>
    </source>
</evidence>
<reference evidence="2 3" key="1">
    <citation type="submission" date="2024-03" db="EMBL/GenBank/DDBJ databases">
        <title>A high-quality draft genome sequence of Diaporthe vaccinii, a causative agent of upright dieback and viscid rot disease in cranberry plants.</title>
        <authorList>
            <person name="Sarrasin M."/>
            <person name="Lang B.F."/>
            <person name="Burger G."/>
        </authorList>
    </citation>
    <scope>NUCLEOTIDE SEQUENCE [LARGE SCALE GENOMIC DNA]</scope>
    <source>
        <strain evidence="2 3">IS7</strain>
    </source>
</reference>
<evidence type="ECO:0000313" key="3">
    <source>
        <dbReference type="Proteomes" id="UP001600888"/>
    </source>
</evidence>
<dbReference type="EMBL" id="JBAWTH010000189">
    <property type="protein sequence ID" value="KAL2273355.1"/>
    <property type="molecule type" value="Genomic_DNA"/>
</dbReference>
<name>A0ABR4DSK7_9PEZI</name>
<comment type="caution">
    <text evidence="2">The sequence shown here is derived from an EMBL/GenBank/DDBJ whole genome shotgun (WGS) entry which is preliminary data.</text>
</comment>
<accession>A0ABR4DSK7</accession>
<gene>
    <name evidence="2" type="ORF">FJTKL_04585</name>
</gene>
<proteinExistence type="predicted"/>
<dbReference type="Proteomes" id="UP001600888">
    <property type="component" value="Unassembled WGS sequence"/>
</dbReference>
<protein>
    <submittedName>
        <fullName evidence="2">Uncharacterized protein</fullName>
    </submittedName>
</protein>
<feature type="compositionally biased region" description="Basic residues" evidence="1">
    <location>
        <begin position="169"/>
        <end position="181"/>
    </location>
</feature>